<reference evidence="3" key="1">
    <citation type="submission" date="2018-04" db="EMBL/GenBank/DDBJ databases">
        <title>Transcriptome of Schizaphis graminum biotype I.</title>
        <authorList>
            <person name="Scully E.D."/>
            <person name="Geib S.M."/>
            <person name="Palmer N.A."/>
            <person name="Koch K."/>
            <person name="Bradshaw J."/>
            <person name="Heng-Moss T."/>
            <person name="Sarath G."/>
        </authorList>
    </citation>
    <scope>NUCLEOTIDE SEQUENCE</scope>
</reference>
<dbReference type="EMBL" id="GGMR01006230">
    <property type="protein sequence ID" value="MBY18849.1"/>
    <property type="molecule type" value="Transcribed_RNA"/>
</dbReference>
<evidence type="ECO:0000313" key="3">
    <source>
        <dbReference type="EMBL" id="MBY18849.1"/>
    </source>
</evidence>
<sequence length="213" mass="22958">MTWCKGHIEYESRSAWKTIALIACLIVPLLVGICCVVSQVYRRSGRLSLRYQSARAAKRRNSVLALSTVDLSSAGAVPKNKGRRRDNVENDDDSGGGGGGGSSTDDEGPASSVPSSTNPRRSYDAVYRTHEPLPGKPEVDFDQTKVWDLDAEYEGQLDKVDKRTAIYVPGSPTFPTPPPPPAGPDAAAGWRSPAGPSVAVQRQILPSRFKDSF</sequence>
<proteinExistence type="predicted"/>
<feature type="compositionally biased region" description="Pro residues" evidence="1">
    <location>
        <begin position="172"/>
        <end position="183"/>
    </location>
</feature>
<keyword evidence="2" id="KW-0812">Transmembrane</keyword>
<dbReference type="AlphaFoldDB" id="A0A2S2NNS6"/>
<evidence type="ECO:0000256" key="1">
    <source>
        <dbReference type="SAM" id="MobiDB-lite"/>
    </source>
</evidence>
<feature type="region of interest" description="Disordered" evidence="1">
    <location>
        <begin position="168"/>
        <end position="195"/>
    </location>
</feature>
<protein>
    <recommendedName>
        <fullName evidence="4">Transmembrane protein</fullName>
    </recommendedName>
</protein>
<evidence type="ECO:0008006" key="4">
    <source>
        <dbReference type="Google" id="ProtNLM"/>
    </source>
</evidence>
<keyword evidence="2" id="KW-1133">Transmembrane helix</keyword>
<keyword evidence="2" id="KW-0472">Membrane</keyword>
<gene>
    <name evidence="3" type="ORF">g.143335</name>
</gene>
<organism evidence="3">
    <name type="scientific">Schizaphis graminum</name>
    <name type="common">Green bug aphid</name>
    <dbReference type="NCBI Taxonomy" id="13262"/>
    <lineage>
        <taxon>Eukaryota</taxon>
        <taxon>Metazoa</taxon>
        <taxon>Ecdysozoa</taxon>
        <taxon>Arthropoda</taxon>
        <taxon>Hexapoda</taxon>
        <taxon>Insecta</taxon>
        <taxon>Pterygota</taxon>
        <taxon>Neoptera</taxon>
        <taxon>Paraneoptera</taxon>
        <taxon>Hemiptera</taxon>
        <taxon>Sternorrhyncha</taxon>
        <taxon>Aphidomorpha</taxon>
        <taxon>Aphidoidea</taxon>
        <taxon>Aphididae</taxon>
        <taxon>Aphidini</taxon>
        <taxon>Schizaphis</taxon>
    </lineage>
</organism>
<accession>A0A2S2NNS6</accession>
<evidence type="ECO:0000256" key="2">
    <source>
        <dbReference type="SAM" id="Phobius"/>
    </source>
</evidence>
<feature type="transmembrane region" description="Helical" evidence="2">
    <location>
        <begin position="19"/>
        <end position="41"/>
    </location>
</feature>
<name>A0A2S2NNS6_SCHGA</name>
<feature type="region of interest" description="Disordered" evidence="1">
    <location>
        <begin position="75"/>
        <end position="122"/>
    </location>
</feature>